<dbReference type="FunFam" id="3.40.50.300:FF:000622">
    <property type="entry name" value="ATP-binding cassette sub-family G member 2"/>
    <property type="match status" value="1"/>
</dbReference>
<feature type="domain" description="ABC transporter" evidence="11">
    <location>
        <begin position="49"/>
        <end position="297"/>
    </location>
</feature>
<dbReference type="GO" id="GO:0015562">
    <property type="term" value="F:efflux transmembrane transporter activity"/>
    <property type="evidence" value="ECO:0007669"/>
    <property type="project" value="UniProtKB-ARBA"/>
</dbReference>
<evidence type="ECO:0000256" key="8">
    <source>
        <dbReference type="ARBA" id="ARBA00023136"/>
    </source>
</evidence>
<dbReference type="PANTHER" id="PTHR48041">
    <property type="entry name" value="ABC TRANSPORTER G FAMILY MEMBER 28"/>
    <property type="match status" value="1"/>
</dbReference>
<dbReference type="InterPro" id="IPR050352">
    <property type="entry name" value="ABCG_transporters"/>
</dbReference>
<dbReference type="SMART" id="SM00382">
    <property type="entry name" value="AAA"/>
    <property type="match status" value="1"/>
</dbReference>
<reference evidence="12" key="1">
    <citation type="journal article" date="2021" name="Genome Biol. Evol.">
        <title>A High-Quality Reference Genome for a Parasitic Bivalve with Doubly Uniparental Inheritance (Bivalvia: Unionida).</title>
        <authorList>
            <person name="Smith C.H."/>
        </authorList>
    </citation>
    <scope>NUCLEOTIDE SEQUENCE</scope>
    <source>
        <strain evidence="12">CHS0354</strain>
    </source>
</reference>
<feature type="transmembrane region" description="Helical" evidence="10">
    <location>
        <begin position="642"/>
        <end position="661"/>
    </location>
</feature>
<evidence type="ECO:0000256" key="7">
    <source>
        <dbReference type="ARBA" id="ARBA00022989"/>
    </source>
</evidence>
<feature type="transmembrane region" description="Helical" evidence="10">
    <location>
        <begin position="493"/>
        <end position="521"/>
    </location>
</feature>
<dbReference type="InterPro" id="IPR027417">
    <property type="entry name" value="P-loop_NTPase"/>
</dbReference>
<evidence type="ECO:0000256" key="4">
    <source>
        <dbReference type="ARBA" id="ARBA00022692"/>
    </source>
</evidence>
<name>A0AAE0TKN0_9BIVA</name>
<keyword evidence="7 10" id="KW-1133">Transmembrane helix</keyword>
<feature type="compositionally biased region" description="Polar residues" evidence="9">
    <location>
        <begin position="1"/>
        <end position="20"/>
    </location>
</feature>
<gene>
    <name evidence="12" type="ORF">CHS0354_039514</name>
</gene>
<dbReference type="GO" id="GO:0016324">
    <property type="term" value="C:apical plasma membrane"/>
    <property type="evidence" value="ECO:0007669"/>
    <property type="project" value="UniProtKB-ARBA"/>
</dbReference>
<comment type="subcellular location">
    <subcellularLocation>
        <location evidence="1">Membrane</location>
        <topology evidence="1">Multi-pass membrane protein</topology>
    </subcellularLocation>
</comment>
<evidence type="ECO:0000256" key="6">
    <source>
        <dbReference type="ARBA" id="ARBA00022840"/>
    </source>
</evidence>
<dbReference type="PANTHER" id="PTHR48041:SF116">
    <property type="entry name" value="PROTEIN BROWN"/>
    <property type="match status" value="1"/>
</dbReference>
<dbReference type="Gene3D" id="3.40.50.300">
    <property type="entry name" value="P-loop containing nucleotide triphosphate hydrolases"/>
    <property type="match status" value="1"/>
</dbReference>
<dbReference type="GO" id="GO:0016887">
    <property type="term" value="F:ATP hydrolysis activity"/>
    <property type="evidence" value="ECO:0007669"/>
    <property type="project" value="InterPro"/>
</dbReference>
<evidence type="ECO:0000259" key="11">
    <source>
        <dbReference type="PROSITE" id="PS50893"/>
    </source>
</evidence>
<dbReference type="AlphaFoldDB" id="A0AAE0TKN0"/>
<keyword evidence="3" id="KW-0813">Transport</keyword>
<feature type="transmembrane region" description="Helical" evidence="10">
    <location>
        <begin position="451"/>
        <end position="473"/>
    </location>
</feature>
<dbReference type="GO" id="GO:0140359">
    <property type="term" value="F:ABC-type transporter activity"/>
    <property type="evidence" value="ECO:0007669"/>
    <property type="project" value="InterPro"/>
</dbReference>
<keyword evidence="5" id="KW-0547">Nucleotide-binding</keyword>
<dbReference type="InterPro" id="IPR003439">
    <property type="entry name" value="ABC_transporter-like_ATP-bd"/>
</dbReference>
<dbReference type="InterPro" id="IPR013525">
    <property type="entry name" value="ABC2_TM"/>
</dbReference>
<reference evidence="12" key="3">
    <citation type="submission" date="2023-05" db="EMBL/GenBank/DDBJ databases">
        <authorList>
            <person name="Smith C.H."/>
        </authorList>
    </citation>
    <scope>NUCLEOTIDE SEQUENCE</scope>
    <source>
        <strain evidence="12">CHS0354</strain>
        <tissue evidence="12">Mantle</tissue>
    </source>
</reference>
<proteinExistence type="inferred from homology"/>
<dbReference type="GO" id="GO:0008514">
    <property type="term" value="F:organic anion transmembrane transporter activity"/>
    <property type="evidence" value="ECO:0007669"/>
    <property type="project" value="UniProtKB-ARBA"/>
</dbReference>
<feature type="transmembrane region" description="Helical" evidence="10">
    <location>
        <begin position="557"/>
        <end position="580"/>
    </location>
</feature>
<accession>A0AAE0TKN0</accession>
<dbReference type="Proteomes" id="UP001195483">
    <property type="component" value="Unassembled WGS sequence"/>
</dbReference>
<dbReference type="CDD" id="cd03213">
    <property type="entry name" value="ABCG_EPDR"/>
    <property type="match status" value="1"/>
</dbReference>
<keyword evidence="13" id="KW-1185">Reference proteome</keyword>
<dbReference type="PROSITE" id="PS50893">
    <property type="entry name" value="ABC_TRANSPORTER_2"/>
    <property type="match status" value="1"/>
</dbReference>
<organism evidence="12 13">
    <name type="scientific">Potamilus streckersoni</name>
    <dbReference type="NCBI Taxonomy" id="2493646"/>
    <lineage>
        <taxon>Eukaryota</taxon>
        <taxon>Metazoa</taxon>
        <taxon>Spiralia</taxon>
        <taxon>Lophotrochozoa</taxon>
        <taxon>Mollusca</taxon>
        <taxon>Bivalvia</taxon>
        <taxon>Autobranchia</taxon>
        <taxon>Heteroconchia</taxon>
        <taxon>Palaeoheterodonta</taxon>
        <taxon>Unionida</taxon>
        <taxon>Unionoidea</taxon>
        <taxon>Unionidae</taxon>
        <taxon>Ambleminae</taxon>
        <taxon>Lampsilini</taxon>
        <taxon>Potamilus</taxon>
    </lineage>
</organism>
<sequence>MTSEQLLDGTQNYYGSQNGPRQGFVRIPVESVPDRPQTRSASHGEGSTLTAHDINYSVSVKTKTCCGRTVEKRILKNINACFRPGMNAILGPTGSGKSSLLDVLAGRKNPNGLSGTLLLDGCPLPENFKCMVGYVVQDDVVVGMLTVRENFQFSAALRLPSTVSKIEREKRVDQVIQELGLQHCADTKVGNEFIRGISGGERKRTNIGMELIISPPVLFLDEPTTGLDANTANSVSRILKRLADKGRTIIFSIHQPRYSIYSQFDSVTLLSLGNLVYHGPCAEALDFFNSAGFSCQEHNNPPDFFLDVINGDLGTGDFENHKENPNQIEPVKGKNRQNEGMKEENQVHNALVAAYQKSHWCQSLMNTVNPILQNHIEKVKNRTVTRLPPIRYATSFIVQFLYISQRTLRNLLRNPATSIMQIGIMVIFGLIVGAIYWDVDKSCKSGLQNRVGAFFFIVMNQVFGNLSAVELFIKERAIFIHENVSGFYRVSSYFFAIVVCDLIPMRLVPNLIFSVIVYFMIGLKEDAGSFFIFTFALFCVSIAASSLAFFFSALVRIFAIANLLIALCYVFMMVFSGLLVNLDSIADWLEWIKYISVFRYAINALNINELKDMTFGNCTTGNEYLVLQDISHSSAWDLWSNYLALGCITFGFMSFAYIRLLTMSKLR</sequence>
<dbReference type="GO" id="GO:0005524">
    <property type="term" value="F:ATP binding"/>
    <property type="evidence" value="ECO:0007669"/>
    <property type="project" value="UniProtKB-KW"/>
</dbReference>
<evidence type="ECO:0000256" key="1">
    <source>
        <dbReference type="ARBA" id="ARBA00004141"/>
    </source>
</evidence>
<evidence type="ECO:0000313" key="12">
    <source>
        <dbReference type="EMBL" id="KAK3612232.1"/>
    </source>
</evidence>
<dbReference type="SUPFAM" id="SSF52540">
    <property type="entry name" value="P-loop containing nucleoside triphosphate hydrolases"/>
    <property type="match status" value="1"/>
</dbReference>
<evidence type="ECO:0000256" key="9">
    <source>
        <dbReference type="SAM" id="MobiDB-lite"/>
    </source>
</evidence>
<comment type="similarity">
    <text evidence="2">Belongs to the ABC transporter superfamily. ABCG family. Eye pigment precursor importer (TC 3.A.1.204) subfamily.</text>
</comment>
<evidence type="ECO:0000256" key="10">
    <source>
        <dbReference type="SAM" id="Phobius"/>
    </source>
</evidence>
<evidence type="ECO:0000256" key="2">
    <source>
        <dbReference type="ARBA" id="ARBA00005814"/>
    </source>
</evidence>
<reference evidence="12" key="2">
    <citation type="journal article" date="2021" name="Genome Biol. Evol.">
        <title>Developing a high-quality reference genome for a parasitic bivalve with doubly uniparental inheritance (Bivalvia: Unionida).</title>
        <authorList>
            <person name="Smith C.H."/>
        </authorList>
    </citation>
    <scope>NUCLEOTIDE SEQUENCE</scope>
    <source>
        <strain evidence="12">CHS0354</strain>
        <tissue evidence="12">Mantle</tissue>
    </source>
</reference>
<feature type="transmembrane region" description="Helical" evidence="10">
    <location>
        <begin position="420"/>
        <end position="439"/>
    </location>
</feature>
<keyword evidence="8 10" id="KW-0472">Membrane</keyword>
<dbReference type="EMBL" id="JAEAOA010002309">
    <property type="protein sequence ID" value="KAK3612232.1"/>
    <property type="molecule type" value="Genomic_DNA"/>
</dbReference>
<comment type="caution">
    <text evidence="12">The sequence shown here is derived from an EMBL/GenBank/DDBJ whole genome shotgun (WGS) entry which is preliminary data.</text>
</comment>
<evidence type="ECO:0000256" key="3">
    <source>
        <dbReference type="ARBA" id="ARBA00022448"/>
    </source>
</evidence>
<dbReference type="Pfam" id="PF00005">
    <property type="entry name" value="ABC_tran"/>
    <property type="match status" value="1"/>
</dbReference>
<feature type="region of interest" description="Disordered" evidence="9">
    <location>
        <begin position="1"/>
        <end position="24"/>
    </location>
</feature>
<keyword evidence="6" id="KW-0067">ATP-binding</keyword>
<evidence type="ECO:0000256" key="5">
    <source>
        <dbReference type="ARBA" id="ARBA00022741"/>
    </source>
</evidence>
<evidence type="ECO:0000313" key="13">
    <source>
        <dbReference type="Proteomes" id="UP001195483"/>
    </source>
</evidence>
<dbReference type="Pfam" id="PF01061">
    <property type="entry name" value="ABC2_membrane"/>
    <property type="match status" value="1"/>
</dbReference>
<feature type="transmembrane region" description="Helical" evidence="10">
    <location>
        <begin position="527"/>
        <end position="550"/>
    </location>
</feature>
<protein>
    <recommendedName>
        <fullName evidence="11">ABC transporter domain-containing protein</fullName>
    </recommendedName>
</protein>
<keyword evidence="4 10" id="KW-0812">Transmembrane</keyword>
<dbReference type="InterPro" id="IPR003593">
    <property type="entry name" value="AAA+_ATPase"/>
</dbReference>